<feature type="domain" description="Cadherin-like beta-sandwich-like" evidence="4">
    <location>
        <begin position="796"/>
        <end position="882"/>
    </location>
</feature>
<dbReference type="InterPro" id="IPR028203">
    <property type="entry name" value="PSII_CF48-like_dom"/>
</dbReference>
<feature type="domain" description="Cadherin-like beta-sandwich-like" evidence="4">
    <location>
        <begin position="1008"/>
        <end position="1080"/>
    </location>
</feature>
<dbReference type="Pfam" id="PF18676">
    <property type="entry name" value="MBG_2"/>
    <property type="match status" value="2"/>
</dbReference>
<feature type="domain" description="Photosynthesis system II assembly factor Ycf48/Hcf136-like" evidence="5">
    <location>
        <begin position="201"/>
        <end position="284"/>
    </location>
</feature>
<name>A0A223P3E6_9SPHI</name>
<feature type="domain" description="Cadherin-like beta-sandwich-like" evidence="4">
    <location>
        <begin position="908"/>
        <end position="983"/>
    </location>
</feature>
<feature type="domain" description="Cadherin-like beta-sandwich-like" evidence="4">
    <location>
        <begin position="1104"/>
        <end position="1178"/>
    </location>
</feature>
<gene>
    <name evidence="7" type="ORF">MuYL_4687</name>
</gene>
<reference evidence="7 8" key="1">
    <citation type="submission" date="2017-08" db="EMBL/GenBank/DDBJ databases">
        <title>Complete genome sequence of Mucilaginibacter sp. strain BJC16-A31.</title>
        <authorList>
            <consortium name="Henan University of Science and Technology"/>
            <person name="You X."/>
        </authorList>
    </citation>
    <scope>NUCLEOTIDE SEQUENCE [LARGE SCALE GENOMIC DNA]</scope>
    <source>
        <strain evidence="7 8">BJC16-A31</strain>
    </source>
</reference>
<dbReference type="InterPro" id="IPR025883">
    <property type="entry name" value="Cadherin-like_domain"/>
</dbReference>
<protein>
    <submittedName>
        <fullName evidence="7">Cadherin-like beta sandwich domain-containing protein</fullName>
    </submittedName>
</protein>
<dbReference type="Pfam" id="PF13585">
    <property type="entry name" value="CHU_C"/>
    <property type="match status" value="1"/>
</dbReference>
<feature type="chain" id="PRO_5012646267" evidence="3">
    <location>
        <begin position="25"/>
        <end position="1393"/>
    </location>
</feature>
<dbReference type="KEGG" id="muc:MuYL_4687"/>
<evidence type="ECO:0000313" key="8">
    <source>
        <dbReference type="Proteomes" id="UP000215002"/>
    </source>
</evidence>
<evidence type="ECO:0000259" key="4">
    <source>
        <dbReference type="Pfam" id="PF12733"/>
    </source>
</evidence>
<keyword evidence="8" id="KW-1185">Reference proteome</keyword>
<evidence type="ECO:0000256" key="1">
    <source>
        <dbReference type="ARBA" id="ARBA00022531"/>
    </source>
</evidence>
<evidence type="ECO:0000256" key="2">
    <source>
        <dbReference type="ARBA" id="ARBA00023276"/>
    </source>
</evidence>
<dbReference type="EMBL" id="CP022743">
    <property type="protein sequence ID" value="ASU36570.1"/>
    <property type="molecule type" value="Genomic_DNA"/>
</dbReference>
<keyword evidence="3" id="KW-0732">Signal</keyword>
<dbReference type="PANTHER" id="PTHR47199">
    <property type="entry name" value="PHOTOSYSTEM II STABILITY/ASSEMBLY FACTOR HCF136, CHLOROPLASTIC"/>
    <property type="match status" value="1"/>
</dbReference>
<feature type="domain" description="MBG" evidence="6">
    <location>
        <begin position="617"/>
        <end position="694"/>
    </location>
</feature>
<keyword evidence="1" id="KW-0602">Photosynthesis</keyword>
<sequence length="1393" mass="140364">MKRSLLLTLLFASFFYLNVQNVCAQSWSTQSLSSSYYLNGISSGAANQACAVGLFGAIITTNDGGTTWTTQTSGTTNNLWSTSFVSATQGWATGNGGMILTTTDGGASWSTQTSAVTSQLYGVYFFNANYGWAVGNQGKVEATTNGGVTWTAQNSNLPTTGRPPHTTIAALQAVYFASSTQGWAVGGSGSIIATSDGGTTWATQTSGTTQTLTGVYFISATTGWAVGGSGTILFTSNGGSTWTSQTSGTTNSLTSVYFKNATQGWAVGGSGTILTTSDAGATWTSQTSGTTTSIQGVRFTSNGRGFGVLYGSSTILTLAPPAATTITSITGSSAYSSAAAVNYNVTFGGAVTGVTASNFSLTTTGVTDASVGTPTTADNLTWTVPVNTGTGDGTIGLNLSNATGLSLAISDALPFNGGSVVIDKTAPVVTIGSPSVASLAAGTADVTYNVAYNDANFNASTLSTGDITLNTTGTATGTAAVTGTGAAQTVTITGITGQGTIGISIAAGTASDKAGNTAAATGPSTTFSVMLAEQITFSALSAKNYGDIDFSPGATSNNNSIPITYSSDNLSVASIVNGSIHIKGAGTANITASQAGDDSNIAAPDVVQQLTVGKAALTITADDQVKAYGAAVPALTASYNGFVNGDTPDSLSTQPTLGTTATAASHVLGSPYAITADGAASLNYTISYLAGALTVNAAPLTITAADQTKQYGAELPVLTASYTGFVNGDTADNLTTAPTLSTTATASSPLAGNPYAITASGAVDADYSISYVSGVLTIIAGSDATLSALGTPGNNLTPVFNSGTLSYTATVTNGTTTTTVTPTATDANAAIAVQVNNGGYTAVSSGSASTPLALNLGENAIDVNVTAQDGVTTKTYTITVTRTPLTNALLSGLAFDPYFKATTVPGPDYKNYSGMVANSVSSITLKPVTQDPTATVTVNGTVVSSGLSSAPIALNIGANVITTVVKAQDGITTKTYSTTVMRQGNALLSTLKFSTPFTINTVTGPGYKNYTASVNSSISSVQVIPSTEDPTSTIKVNGVTVVSGTASDPIALTIGANTINTVVTATDGTTTKTYTIVITRTYSTLLTSLKFSPTIPVTTVSGPNYKDYAATVKNTVSSVTIIPLAQDPSATITVNGITVASGTASMPIPLNVGDNAITTVVTAGDGIATRTYSVTINRGVNALLSSLTFSPRITLATVAGVNYKDYTATVNSTVSSVTLKPVTQDATSTITVNGTPVISGTASAAIPLNVGDNTIAAIVTAKDGTTTNTYSSVITRLAPAVVASNYNATLVAMAPVSTPEILVHQNVSPNGDGNGDVLKIDGIAAYPENTLQIMSRNGALVYEAKGYDNATKAFDGHASTNGKLQEPGTYFYALTYKAGTETIYKTGYFVIKY</sequence>
<feature type="signal peptide" evidence="3">
    <location>
        <begin position="1"/>
        <end position="24"/>
    </location>
</feature>
<dbReference type="Pfam" id="PF12733">
    <property type="entry name" value="Cadherin-like"/>
    <property type="match status" value="5"/>
</dbReference>
<evidence type="ECO:0000259" key="6">
    <source>
        <dbReference type="Pfam" id="PF18676"/>
    </source>
</evidence>
<dbReference type="SUPFAM" id="SSF110296">
    <property type="entry name" value="Oligoxyloglucan reducing end-specific cellobiohydrolase"/>
    <property type="match status" value="1"/>
</dbReference>
<dbReference type="Gene3D" id="3.30.160.710">
    <property type="match status" value="2"/>
</dbReference>
<dbReference type="GO" id="GO:0015979">
    <property type="term" value="P:photosynthesis"/>
    <property type="evidence" value="ECO:0007669"/>
    <property type="project" value="UniProtKB-KW"/>
</dbReference>
<evidence type="ECO:0000259" key="5">
    <source>
        <dbReference type="Pfam" id="PF14870"/>
    </source>
</evidence>
<keyword evidence="2" id="KW-0604">Photosystem II</keyword>
<evidence type="ECO:0000313" key="7">
    <source>
        <dbReference type="EMBL" id="ASU36570.1"/>
    </source>
</evidence>
<dbReference type="Proteomes" id="UP000215002">
    <property type="component" value="Chromosome"/>
</dbReference>
<dbReference type="InterPro" id="IPR015943">
    <property type="entry name" value="WD40/YVTN_repeat-like_dom_sf"/>
</dbReference>
<dbReference type="RefSeq" id="WP_094572572.1">
    <property type="nucleotide sequence ID" value="NZ_CP022743.1"/>
</dbReference>
<feature type="domain" description="MBG" evidence="6">
    <location>
        <begin position="700"/>
        <end position="777"/>
    </location>
</feature>
<organism evidence="7 8">
    <name type="scientific">Mucilaginibacter xinganensis</name>
    <dbReference type="NCBI Taxonomy" id="1234841"/>
    <lineage>
        <taxon>Bacteria</taxon>
        <taxon>Pseudomonadati</taxon>
        <taxon>Bacteroidota</taxon>
        <taxon>Sphingobacteriia</taxon>
        <taxon>Sphingobacteriales</taxon>
        <taxon>Sphingobacteriaceae</taxon>
        <taxon>Mucilaginibacter</taxon>
    </lineage>
</organism>
<dbReference type="OrthoDB" id="789014at2"/>
<dbReference type="GO" id="GO:0009523">
    <property type="term" value="C:photosystem II"/>
    <property type="evidence" value="ECO:0007669"/>
    <property type="project" value="UniProtKB-KW"/>
</dbReference>
<feature type="domain" description="Cadherin-like beta-sandwich-like" evidence="4">
    <location>
        <begin position="1205"/>
        <end position="1276"/>
    </location>
</feature>
<feature type="domain" description="Photosynthesis system II assembly factor Ycf48/Hcf136-like" evidence="5">
    <location>
        <begin position="22"/>
        <end position="110"/>
    </location>
</feature>
<accession>A0A223P3E6</accession>
<dbReference type="InterPro" id="IPR041286">
    <property type="entry name" value="MBG_2"/>
</dbReference>
<proteinExistence type="predicted"/>
<dbReference type="PANTHER" id="PTHR47199:SF2">
    <property type="entry name" value="PHOTOSYSTEM II STABILITY_ASSEMBLY FACTOR HCF136, CHLOROPLASTIC"/>
    <property type="match status" value="1"/>
</dbReference>
<dbReference type="Pfam" id="PF14870">
    <property type="entry name" value="PSII_BNR"/>
    <property type="match status" value="2"/>
</dbReference>
<dbReference type="Gene3D" id="2.130.10.10">
    <property type="entry name" value="YVTN repeat-like/Quinoprotein amine dehydrogenase"/>
    <property type="match status" value="1"/>
</dbReference>
<evidence type="ECO:0000256" key="3">
    <source>
        <dbReference type="SAM" id="SignalP"/>
    </source>
</evidence>